<evidence type="ECO:0000256" key="1">
    <source>
        <dbReference type="SAM" id="Phobius"/>
    </source>
</evidence>
<feature type="chain" id="PRO_5042133962" description="CUB domain-containing protein" evidence="2">
    <location>
        <begin position="28"/>
        <end position="374"/>
    </location>
</feature>
<evidence type="ECO:0008006" key="5">
    <source>
        <dbReference type="Google" id="ProtNLM"/>
    </source>
</evidence>
<accession>A0AAD8AWR0</accession>
<dbReference type="CDD" id="cd12087">
    <property type="entry name" value="TM_EGFR-like"/>
    <property type="match status" value="1"/>
</dbReference>
<proteinExistence type="predicted"/>
<keyword evidence="4" id="KW-1185">Reference proteome</keyword>
<keyword evidence="1" id="KW-0472">Membrane</keyword>
<feature type="signal peptide" evidence="2">
    <location>
        <begin position="1"/>
        <end position="27"/>
    </location>
</feature>
<keyword evidence="1" id="KW-0812">Transmembrane</keyword>
<comment type="caution">
    <text evidence="3">The sequence shown here is derived from an EMBL/GenBank/DDBJ whole genome shotgun (WGS) entry which is preliminary data.</text>
</comment>
<organism evidence="3 4">
    <name type="scientific">Biomphalaria pfeifferi</name>
    <name type="common">Bloodfluke planorb</name>
    <name type="synonym">Freshwater snail</name>
    <dbReference type="NCBI Taxonomy" id="112525"/>
    <lineage>
        <taxon>Eukaryota</taxon>
        <taxon>Metazoa</taxon>
        <taxon>Spiralia</taxon>
        <taxon>Lophotrochozoa</taxon>
        <taxon>Mollusca</taxon>
        <taxon>Gastropoda</taxon>
        <taxon>Heterobranchia</taxon>
        <taxon>Euthyneura</taxon>
        <taxon>Panpulmonata</taxon>
        <taxon>Hygrophila</taxon>
        <taxon>Lymnaeoidea</taxon>
        <taxon>Planorbidae</taxon>
        <taxon>Biomphalaria</taxon>
    </lineage>
</organism>
<reference evidence="3" key="1">
    <citation type="journal article" date="2023" name="PLoS Negl. Trop. Dis.">
        <title>A genome sequence for Biomphalaria pfeifferi, the major vector snail for the human-infecting parasite Schistosoma mansoni.</title>
        <authorList>
            <person name="Bu L."/>
            <person name="Lu L."/>
            <person name="Laidemitt M.R."/>
            <person name="Zhang S.M."/>
            <person name="Mutuku M."/>
            <person name="Mkoji G."/>
            <person name="Steinauer M."/>
            <person name="Loker E.S."/>
        </authorList>
    </citation>
    <scope>NUCLEOTIDE SEQUENCE</scope>
    <source>
        <strain evidence="3">KasaAsao</strain>
    </source>
</reference>
<name>A0AAD8AWR0_BIOPF</name>
<sequence>MEMDFKTWMTRLLKILIVCLSSCNTFARTNDNTLVLKFEAKHSLLSGPILINFNQKILKRFILCLCDESVEKCTAVASNINKNSSSIVFTNASRNKSLDKSHHRYRRNLLCKSQFILNSNVGEFRLTCSNTDNKCQKDQLGINIKGIWDTRSSLGNDCLACGLNIFWNDYIKVECYDKSILNINERCTHTKNKSTNATGKEPDHLSTSRMTSAGKKSFCKELLKTLENTSSTSSTIQNEIQSSMETKGFTLVETNTIESAVTNQSVVTNQIAELTTVNVNMDVLRYYENNTDGIQLNVALQEHLLNYSASKEKTSSSPLLMIAASITGAVALCALIAVIVFVAVRRKKKALQSARRYSLPRSQSLDETKTSLEV</sequence>
<dbReference type="Proteomes" id="UP001233172">
    <property type="component" value="Unassembled WGS sequence"/>
</dbReference>
<evidence type="ECO:0000256" key="2">
    <source>
        <dbReference type="SAM" id="SignalP"/>
    </source>
</evidence>
<keyword evidence="1" id="KW-1133">Transmembrane helix</keyword>
<reference evidence="3" key="2">
    <citation type="submission" date="2023-04" db="EMBL/GenBank/DDBJ databases">
        <authorList>
            <person name="Bu L."/>
            <person name="Lu L."/>
            <person name="Laidemitt M.R."/>
            <person name="Zhang S.M."/>
            <person name="Mutuku M."/>
            <person name="Mkoji G."/>
            <person name="Steinauer M."/>
            <person name="Loker E.S."/>
        </authorList>
    </citation>
    <scope>NUCLEOTIDE SEQUENCE</scope>
    <source>
        <strain evidence="3">KasaAsao</strain>
        <tissue evidence="3">Whole Snail</tissue>
    </source>
</reference>
<dbReference type="AlphaFoldDB" id="A0AAD8AWR0"/>
<dbReference type="EMBL" id="JASAOG010000210">
    <property type="protein sequence ID" value="KAK0043841.1"/>
    <property type="molecule type" value="Genomic_DNA"/>
</dbReference>
<evidence type="ECO:0000313" key="4">
    <source>
        <dbReference type="Proteomes" id="UP001233172"/>
    </source>
</evidence>
<feature type="transmembrane region" description="Helical" evidence="1">
    <location>
        <begin position="319"/>
        <end position="344"/>
    </location>
</feature>
<evidence type="ECO:0000313" key="3">
    <source>
        <dbReference type="EMBL" id="KAK0043841.1"/>
    </source>
</evidence>
<keyword evidence="2" id="KW-0732">Signal</keyword>
<gene>
    <name evidence="3" type="ORF">Bpfe_026723</name>
</gene>
<protein>
    <recommendedName>
        <fullName evidence="5">CUB domain-containing protein</fullName>
    </recommendedName>
</protein>